<name>A0A395M5G9_9HYPO</name>
<evidence type="ECO:0000256" key="1">
    <source>
        <dbReference type="SAM" id="MobiDB-lite"/>
    </source>
</evidence>
<dbReference type="STRING" id="2594813.A0A395M5G9"/>
<dbReference type="Proteomes" id="UP000265631">
    <property type="component" value="Unassembled WGS sequence"/>
</dbReference>
<proteinExistence type="predicted"/>
<feature type="compositionally biased region" description="Low complexity" evidence="1">
    <location>
        <begin position="15"/>
        <end position="33"/>
    </location>
</feature>
<evidence type="ECO:0000313" key="2">
    <source>
        <dbReference type="EMBL" id="RFN42961.1"/>
    </source>
</evidence>
<feature type="non-terminal residue" evidence="2">
    <location>
        <position position="81"/>
    </location>
</feature>
<gene>
    <name evidence="2" type="ORF">FIE12Z_12670</name>
</gene>
<organism evidence="2 3">
    <name type="scientific">Fusarium flagelliforme</name>
    <dbReference type="NCBI Taxonomy" id="2675880"/>
    <lineage>
        <taxon>Eukaryota</taxon>
        <taxon>Fungi</taxon>
        <taxon>Dikarya</taxon>
        <taxon>Ascomycota</taxon>
        <taxon>Pezizomycotina</taxon>
        <taxon>Sordariomycetes</taxon>
        <taxon>Hypocreomycetidae</taxon>
        <taxon>Hypocreales</taxon>
        <taxon>Nectriaceae</taxon>
        <taxon>Fusarium</taxon>
        <taxon>Fusarium incarnatum-equiseti species complex</taxon>
    </lineage>
</organism>
<comment type="caution">
    <text evidence="2">The sequence shown here is derived from an EMBL/GenBank/DDBJ whole genome shotgun (WGS) entry which is preliminary data.</text>
</comment>
<feature type="compositionally biased region" description="Pro residues" evidence="1">
    <location>
        <begin position="51"/>
        <end position="62"/>
    </location>
</feature>
<dbReference type="AlphaFoldDB" id="A0A395M5G9"/>
<evidence type="ECO:0000313" key="3">
    <source>
        <dbReference type="Proteomes" id="UP000265631"/>
    </source>
</evidence>
<sequence length="81" mass="8856">MNSSYHPPDMSQRMPGPGYSSSIPPIHAYQQQQHPPPSLPPPNQHHHASHAPPPPPPPPSHSMPPTTIPNFRLTLQPSINS</sequence>
<keyword evidence="3" id="KW-1185">Reference proteome</keyword>
<accession>A0A395M5G9</accession>
<feature type="compositionally biased region" description="Pro residues" evidence="1">
    <location>
        <begin position="34"/>
        <end position="43"/>
    </location>
</feature>
<dbReference type="EMBL" id="PXXK01000661">
    <property type="protein sequence ID" value="RFN42961.1"/>
    <property type="molecule type" value="Genomic_DNA"/>
</dbReference>
<reference evidence="2 3" key="1">
    <citation type="journal article" date="2018" name="PLoS Pathog.">
        <title>Evolution of structural diversity of trichothecenes, a family of toxins produced by plant pathogenic and entomopathogenic fungi.</title>
        <authorList>
            <person name="Proctor R.H."/>
            <person name="McCormick S.P."/>
            <person name="Kim H.S."/>
            <person name="Cardoza R.E."/>
            <person name="Stanley A.M."/>
            <person name="Lindo L."/>
            <person name="Kelly A."/>
            <person name="Brown D.W."/>
            <person name="Lee T."/>
            <person name="Vaughan M.M."/>
            <person name="Alexander N.J."/>
            <person name="Busman M."/>
            <person name="Gutierrez S."/>
        </authorList>
    </citation>
    <scope>NUCLEOTIDE SEQUENCE [LARGE SCALE GENOMIC DNA]</scope>
    <source>
        <strain evidence="2 3">NRRL 13405</strain>
    </source>
</reference>
<feature type="region of interest" description="Disordered" evidence="1">
    <location>
        <begin position="1"/>
        <end position="81"/>
    </location>
</feature>
<protein>
    <submittedName>
        <fullName evidence="2">Uncharacterized protein</fullName>
    </submittedName>
</protein>